<accession>A0AAE3QV66</accession>
<evidence type="ECO:0000313" key="3">
    <source>
        <dbReference type="Proteomes" id="UP001241110"/>
    </source>
</evidence>
<feature type="region of interest" description="Disordered" evidence="1">
    <location>
        <begin position="79"/>
        <end position="116"/>
    </location>
</feature>
<dbReference type="AlphaFoldDB" id="A0AAE3QV66"/>
<sequence length="116" mass="13469">MNLDLDDEQFEKQLGKTLRNRGFLFATNEDEVDAFESRMEKENIQIPDQVFDIEMILSKRTKGKLKRLEAHDSEIQQNLAQAAREGKSIDEQTAKKMQQDRDNAQKLDNSPNKDTI</sequence>
<reference evidence="2" key="1">
    <citation type="submission" date="2023-05" db="EMBL/GenBank/DDBJ databases">
        <authorList>
            <person name="Zhang X."/>
        </authorList>
    </citation>
    <scope>NUCLEOTIDE SEQUENCE</scope>
    <source>
        <strain evidence="2">YF14B1</strain>
    </source>
</reference>
<dbReference type="RefSeq" id="WP_313989258.1">
    <property type="nucleotide sequence ID" value="NZ_JASJOS010000025.1"/>
</dbReference>
<evidence type="ECO:0000313" key="2">
    <source>
        <dbReference type="EMBL" id="MDJ1485985.1"/>
    </source>
</evidence>
<feature type="compositionally biased region" description="Polar residues" evidence="1">
    <location>
        <begin position="106"/>
        <end position="116"/>
    </location>
</feature>
<feature type="compositionally biased region" description="Basic and acidic residues" evidence="1">
    <location>
        <begin position="84"/>
        <end position="105"/>
    </location>
</feature>
<organism evidence="2 3">
    <name type="scientific">Xanthocytophaga flava</name>
    <dbReference type="NCBI Taxonomy" id="3048013"/>
    <lineage>
        <taxon>Bacteria</taxon>
        <taxon>Pseudomonadati</taxon>
        <taxon>Bacteroidota</taxon>
        <taxon>Cytophagia</taxon>
        <taxon>Cytophagales</taxon>
        <taxon>Rhodocytophagaceae</taxon>
        <taxon>Xanthocytophaga</taxon>
    </lineage>
</organism>
<evidence type="ECO:0000256" key="1">
    <source>
        <dbReference type="SAM" id="MobiDB-lite"/>
    </source>
</evidence>
<dbReference type="EMBL" id="JASJOS010000025">
    <property type="protein sequence ID" value="MDJ1485985.1"/>
    <property type="molecule type" value="Genomic_DNA"/>
</dbReference>
<proteinExistence type="predicted"/>
<protein>
    <submittedName>
        <fullName evidence="2">Uncharacterized protein</fullName>
    </submittedName>
</protein>
<comment type="caution">
    <text evidence="2">The sequence shown here is derived from an EMBL/GenBank/DDBJ whole genome shotgun (WGS) entry which is preliminary data.</text>
</comment>
<gene>
    <name evidence="2" type="ORF">QNI16_36225</name>
</gene>
<name>A0AAE3QV66_9BACT</name>
<dbReference type="Proteomes" id="UP001241110">
    <property type="component" value="Unassembled WGS sequence"/>
</dbReference>